<organism evidence="2 3">
    <name type="scientific">Funneliformis geosporum</name>
    <dbReference type="NCBI Taxonomy" id="1117311"/>
    <lineage>
        <taxon>Eukaryota</taxon>
        <taxon>Fungi</taxon>
        <taxon>Fungi incertae sedis</taxon>
        <taxon>Mucoromycota</taxon>
        <taxon>Glomeromycotina</taxon>
        <taxon>Glomeromycetes</taxon>
        <taxon>Glomerales</taxon>
        <taxon>Glomeraceae</taxon>
        <taxon>Funneliformis</taxon>
    </lineage>
</organism>
<dbReference type="AlphaFoldDB" id="A0A9W4WJC8"/>
<feature type="region of interest" description="Disordered" evidence="1">
    <location>
        <begin position="221"/>
        <end position="255"/>
    </location>
</feature>
<reference evidence="2" key="1">
    <citation type="submission" date="2022-08" db="EMBL/GenBank/DDBJ databases">
        <authorList>
            <person name="Kallberg Y."/>
            <person name="Tangrot J."/>
            <person name="Rosling A."/>
        </authorList>
    </citation>
    <scope>NUCLEOTIDE SEQUENCE</scope>
    <source>
        <strain evidence="2">Wild A</strain>
    </source>
</reference>
<evidence type="ECO:0000313" key="2">
    <source>
        <dbReference type="EMBL" id="CAI2166160.1"/>
    </source>
</evidence>
<evidence type="ECO:0000256" key="1">
    <source>
        <dbReference type="SAM" id="MobiDB-lite"/>
    </source>
</evidence>
<feature type="compositionally biased region" description="Basic and acidic residues" evidence="1">
    <location>
        <begin position="221"/>
        <end position="230"/>
    </location>
</feature>
<feature type="compositionally biased region" description="Basic and acidic residues" evidence="1">
    <location>
        <begin position="300"/>
        <end position="316"/>
    </location>
</feature>
<feature type="region of interest" description="Disordered" evidence="1">
    <location>
        <begin position="300"/>
        <end position="334"/>
    </location>
</feature>
<proteinExistence type="predicted"/>
<feature type="compositionally biased region" description="Basic and acidic residues" evidence="1">
    <location>
        <begin position="238"/>
        <end position="255"/>
    </location>
</feature>
<gene>
    <name evidence="2" type="ORF">FWILDA_LOCUS2433</name>
</gene>
<dbReference type="OrthoDB" id="2373597at2759"/>
<dbReference type="EMBL" id="CAMKVN010000281">
    <property type="protein sequence ID" value="CAI2166160.1"/>
    <property type="molecule type" value="Genomic_DNA"/>
</dbReference>
<protein>
    <submittedName>
        <fullName evidence="2">3916_t:CDS:1</fullName>
    </submittedName>
</protein>
<name>A0A9W4WJC8_9GLOM</name>
<keyword evidence="3" id="KW-1185">Reference proteome</keyword>
<comment type="caution">
    <text evidence="2">The sequence shown here is derived from an EMBL/GenBank/DDBJ whole genome shotgun (WGS) entry which is preliminary data.</text>
</comment>
<evidence type="ECO:0000313" key="3">
    <source>
        <dbReference type="Proteomes" id="UP001153678"/>
    </source>
</evidence>
<accession>A0A9W4WJC8</accession>
<sequence length="380" mass="44118">MPRPPRTIIKKSVLEFTKEERDLEKNTEVSKETSRINDKPIFKLKLPTELVKDLGKSSERLLNISPIQSSIRHSIEILSSSDEEYLIYDDHSSTTEVGCNRSLSPTRTLTSMEDNRKPLFEEISPLVKSRNLSQGYNLSTLERMNTQPDEEDSDDDPFGFVKAEKKIMKRNGNINQKISNNSKKSDQFENDYFQSQIIKKINDTDCYNDFLLEPEIDIDKQNETRRKQNNEESNISSENEKDENVDKDHSQPNHYEDHLSAENVKISVNLASIKIQKTPSNITKTVDLIAAVLPPRRQRFERDNEEVLNKKEEKPSPKKQKRKAHNEYKPRKVKKVTHIFESTDDEFNDGGFDNKTKQARAKRIQHFEEIDEVVLPIEIG</sequence>
<dbReference type="Proteomes" id="UP001153678">
    <property type="component" value="Unassembled WGS sequence"/>
</dbReference>